<dbReference type="Pfam" id="PF17917">
    <property type="entry name" value="RT_RNaseH"/>
    <property type="match status" value="1"/>
</dbReference>
<evidence type="ECO:0000256" key="5">
    <source>
        <dbReference type="ARBA" id="ARBA00022801"/>
    </source>
</evidence>
<dbReference type="Proteomes" id="UP001054252">
    <property type="component" value="Unassembled WGS sequence"/>
</dbReference>
<evidence type="ECO:0000256" key="3">
    <source>
        <dbReference type="ARBA" id="ARBA00022722"/>
    </source>
</evidence>
<feature type="domain" description="Integrase catalytic" evidence="8">
    <location>
        <begin position="216"/>
        <end position="376"/>
    </location>
</feature>
<dbReference type="InterPro" id="IPR041373">
    <property type="entry name" value="RT_RNaseH"/>
</dbReference>
<name>A0AAV5LZ01_9ROSI</name>
<feature type="coiled-coil region" evidence="7">
    <location>
        <begin position="393"/>
        <end position="420"/>
    </location>
</feature>
<dbReference type="GO" id="GO:0003964">
    <property type="term" value="F:RNA-directed DNA polymerase activity"/>
    <property type="evidence" value="ECO:0007669"/>
    <property type="project" value="UniProtKB-KW"/>
</dbReference>
<dbReference type="InterPro" id="IPR041588">
    <property type="entry name" value="Integrase_H2C2"/>
</dbReference>
<accession>A0AAV5LZ01</accession>
<evidence type="ECO:0000256" key="1">
    <source>
        <dbReference type="ARBA" id="ARBA00022679"/>
    </source>
</evidence>
<dbReference type="EMBL" id="BPVZ01000158">
    <property type="protein sequence ID" value="GKV42422.1"/>
    <property type="molecule type" value="Genomic_DNA"/>
</dbReference>
<dbReference type="CDD" id="cd09274">
    <property type="entry name" value="RNase_HI_RT_Ty3"/>
    <property type="match status" value="1"/>
</dbReference>
<dbReference type="GO" id="GO:0016787">
    <property type="term" value="F:hydrolase activity"/>
    <property type="evidence" value="ECO:0007669"/>
    <property type="project" value="UniProtKB-KW"/>
</dbReference>
<keyword evidence="6" id="KW-0695">RNA-directed DNA polymerase</keyword>
<dbReference type="GO" id="GO:0015074">
    <property type="term" value="P:DNA integration"/>
    <property type="evidence" value="ECO:0007669"/>
    <property type="project" value="InterPro"/>
</dbReference>
<sequence>MFEVDCDAYNVGIGAVLSQEGRHIAFFSEKLNDIKLRYSTYDKEFYPIVRALEHWSHYLLSKEFILHSDHEALKHLNSQQKISRRHAAWSEFLQAYPFLLKYKSGVQNRVADALSRQHALLTSLQMKVTGFEVIKELYEDDHDFSNIWQATPNQVFQQYHRQQDYLFKDKTLALVEESFYWPKLEQNVIRHIQRCKVCHQVKTINENTGLYLPLPIPTSPWEDVSMDFVLGLPRTQQSKDSIMVVVDKFSKMAHFIACQKTNDASLITELYFREIVHLHGVPKTITSNRNVKFMSHFWRTLWRKMGTQLQFSSASHPQTDGQTEAINRILGNLLRSFVGKNLRQWDLLLAQAEFAYNNSSNQATGKCPFEVVYGVRPLNPLDLAPLPTTRPFSADAEQRAKEIKKLHEEVREKLQRQTIRLVKATRYSDAIAAFFNTWEKFGVSRDGEAIAVLMAALVKGNALDSVDHAYQVFFEFKELIP</sequence>
<protein>
    <recommendedName>
        <fullName evidence="8">Integrase catalytic domain-containing protein</fullName>
    </recommendedName>
</protein>
<keyword evidence="10" id="KW-1185">Reference proteome</keyword>
<evidence type="ECO:0000313" key="10">
    <source>
        <dbReference type="Proteomes" id="UP001054252"/>
    </source>
</evidence>
<keyword evidence="2" id="KW-0548">Nucleotidyltransferase</keyword>
<reference evidence="9 10" key="1">
    <citation type="journal article" date="2021" name="Commun. Biol.">
        <title>The genome of Shorea leprosula (Dipterocarpaceae) highlights the ecological relevance of drought in aseasonal tropical rainforests.</title>
        <authorList>
            <person name="Ng K.K.S."/>
            <person name="Kobayashi M.J."/>
            <person name="Fawcett J.A."/>
            <person name="Hatakeyama M."/>
            <person name="Paape T."/>
            <person name="Ng C.H."/>
            <person name="Ang C.C."/>
            <person name="Tnah L.H."/>
            <person name="Lee C.T."/>
            <person name="Nishiyama T."/>
            <person name="Sese J."/>
            <person name="O'Brien M.J."/>
            <person name="Copetti D."/>
            <person name="Mohd Noor M.I."/>
            <person name="Ong R.C."/>
            <person name="Putra M."/>
            <person name="Sireger I.Z."/>
            <person name="Indrioko S."/>
            <person name="Kosugi Y."/>
            <person name="Izuno A."/>
            <person name="Isagi Y."/>
            <person name="Lee S.L."/>
            <person name="Shimizu K.K."/>
        </authorList>
    </citation>
    <scope>NUCLEOTIDE SEQUENCE [LARGE SCALE GENOMIC DNA]</scope>
    <source>
        <strain evidence="9">214</strain>
    </source>
</reference>
<comment type="caution">
    <text evidence="9">The sequence shown here is derived from an EMBL/GenBank/DDBJ whole genome shotgun (WGS) entry which is preliminary data.</text>
</comment>
<keyword evidence="5" id="KW-0378">Hydrolase</keyword>
<dbReference type="Gene3D" id="3.30.420.10">
    <property type="entry name" value="Ribonuclease H-like superfamily/Ribonuclease H"/>
    <property type="match status" value="1"/>
</dbReference>
<gene>
    <name evidence="9" type="ORF">SLEP1_g49830</name>
</gene>
<dbReference type="InterPro" id="IPR012337">
    <property type="entry name" value="RNaseH-like_sf"/>
</dbReference>
<organism evidence="9 10">
    <name type="scientific">Rubroshorea leprosula</name>
    <dbReference type="NCBI Taxonomy" id="152421"/>
    <lineage>
        <taxon>Eukaryota</taxon>
        <taxon>Viridiplantae</taxon>
        <taxon>Streptophyta</taxon>
        <taxon>Embryophyta</taxon>
        <taxon>Tracheophyta</taxon>
        <taxon>Spermatophyta</taxon>
        <taxon>Magnoliopsida</taxon>
        <taxon>eudicotyledons</taxon>
        <taxon>Gunneridae</taxon>
        <taxon>Pentapetalae</taxon>
        <taxon>rosids</taxon>
        <taxon>malvids</taxon>
        <taxon>Malvales</taxon>
        <taxon>Dipterocarpaceae</taxon>
        <taxon>Rubroshorea</taxon>
    </lineage>
</organism>
<dbReference type="GO" id="GO:0003676">
    <property type="term" value="F:nucleic acid binding"/>
    <property type="evidence" value="ECO:0007669"/>
    <property type="project" value="InterPro"/>
</dbReference>
<dbReference type="PROSITE" id="PS50994">
    <property type="entry name" value="INTEGRASE"/>
    <property type="match status" value="1"/>
</dbReference>
<dbReference type="PANTHER" id="PTHR35046:SF26">
    <property type="entry name" value="RNA-DIRECTED DNA POLYMERASE"/>
    <property type="match status" value="1"/>
</dbReference>
<keyword evidence="7" id="KW-0175">Coiled coil</keyword>
<keyword evidence="3" id="KW-0540">Nuclease</keyword>
<keyword evidence="1" id="KW-0808">Transferase</keyword>
<dbReference type="SUPFAM" id="SSF56672">
    <property type="entry name" value="DNA/RNA polymerases"/>
    <property type="match status" value="1"/>
</dbReference>
<dbReference type="Pfam" id="PF17921">
    <property type="entry name" value="Integrase_H2C2"/>
    <property type="match status" value="1"/>
</dbReference>
<dbReference type="AlphaFoldDB" id="A0AAV5LZ01"/>
<dbReference type="PANTHER" id="PTHR35046">
    <property type="entry name" value="ZINC KNUCKLE (CCHC-TYPE) FAMILY PROTEIN"/>
    <property type="match status" value="1"/>
</dbReference>
<keyword evidence="4" id="KW-0255">Endonuclease</keyword>
<evidence type="ECO:0000313" key="9">
    <source>
        <dbReference type="EMBL" id="GKV42422.1"/>
    </source>
</evidence>
<evidence type="ECO:0000256" key="4">
    <source>
        <dbReference type="ARBA" id="ARBA00022759"/>
    </source>
</evidence>
<dbReference type="GO" id="GO:0004519">
    <property type="term" value="F:endonuclease activity"/>
    <property type="evidence" value="ECO:0007669"/>
    <property type="project" value="UniProtKB-KW"/>
</dbReference>
<dbReference type="InterPro" id="IPR043502">
    <property type="entry name" value="DNA/RNA_pol_sf"/>
</dbReference>
<evidence type="ECO:0000256" key="7">
    <source>
        <dbReference type="SAM" id="Coils"/>
    </source>
</evidence>
<dbReference type="InterPro" id="IPR036397">
    <property type="entry name" value="RNaseH_sf"/>
</dbReference>
<dbReference type="Gene3D" id="1.10.340.70">
    <property type="match status" value="1"/>
</dbReference>
<evidence type="ECO:0000259" key="8">
    <source>
        <dbReference type="PROSITE" id="PS50994"/>
    </source>
</evidence>
<dbReference type="SUPFAM" id="SSF53098">
    <property type="entry name" value="Ribonuclease H-like"/>
    <property type="match status" value="1"/>
</dbReference>
<evidence type="ECO:0000256" key="6">
    <source>
        <dbReference type="ARBA" id="ARBA00022918"/>
    </source>
</evidence>
<proteinExistence type="predicted"/>
<dbReference type="InterPro" id="IPR001584">
    <property type="entry name" value="Integrase_cat-core"/>
</dbReference>
<evidence type="ECO:0000256" key="2">
    <source>
        <dbReference type="ARBA" id="ARBA00022695"/>
    </source>
</evidence>